<evidence type="ECO:0000313" key="2">
    <source>
        <dbReference type="Proteomes" id="UP000003242"/>
    </source>
</evidence>
<dbReference type="AlphaFoldDB" id="D3LWI8"/>
<accession>D3LWI8</accession>
<dbReference type="Proteomes" id="UP000003242">
    <property type="component" value="Unassembled WGS sequence"/>
</dbReference>
<evidence type="ECO:0008006" key="3">
    <source>
        <dbReference type="Google" id="ProtNLM"/>
    </source>
</evidence>
<dbReference type="eggNOG" id="COG1302">
    <property type="taxonomic scope" value="Bacteria"/>
</dbReference>
<evidence type="ECO:0000313" key="1">
    <source>
        <dbReference type="EMBL" id="EFD93469.1"/>
    </source>
</evidence>
<comment type="caution">
    <text evidence="1">The sequence shown here is derived from an EMBL/GenBank/DDBJ whole genome shotgun (WGS) entry which is preliminary data.</text>
</comment>
<dbReference type="RefSeq" id="WP_009370082.1">
    <property type="nucleotide sequence ID" value="NZ_ADGP01000028.1"/>
</dbReference>
<dbReference type="SUPFAM" id="SSF52540">
    <property type="entry name" value="P-loop containing nucleoside triphosphate hydrolases"/>
    <property type="match status" value="1"/>
</dbReference>
<dbReference type="InterPro" id="IPR027417">
    <property type="entry name" value="P-loop_NTPase"/>
</dbReference>
<dbReference type="EMBL" id="ADGP01000028">
    <property type="protein sequence ID" value="EFD93469.1"/>
    <property type="molecule type" value="Genomic_DNA"/>
</dbReference>
<name>D3LWI8_9FIRM</name>
<gene>
    <name evidence="1" type="ORF">HMPREF0889_0428</name>
</gene>
<proteinExistence type="predicted"/>
<protein>
    <recommendedName>
        <fullName evidence="3">Asp23/Gls24 family envelope stress response protein</fullName>
    </recommendedName>
</protein>
<organism evidence="1 2">
    <name type="scientific">Megasphaera lornae</name>
    <dbReference type="NCBI Taxonomy" id="1000568"/>
    <lineage>
        <taxon>Bacteria</taxon>
        <taxon>Bacillati</taxon>
        <taxon>Bacillota</taxon>
        <taxon>Negativicutes</taxon>
        <taxon>Veillonellales</taxon>
        <taxon>Veillonellaceae</taxon>
        <taxon>Megasphaera</taxon>
    </lineage>
</organism>
<sequence>MKIMGLIGPSGTGKSHHALVVAYEQHLNCLLDDGLLIYHNRIIAGISAKEETNRMQAVRRAIFLDPVHRAQVRQAIEKIQPAGLLILGTSAHMVQRICENLQLPSPLSFISITDVSCAADIAEAQRLRKEEGKHIIPVPVLELRPHFRGYLLDPVRSWWQGRNGRKAVERSVVRPLFSYYGTLSFANTVPAELVRHCVQQLSFIAAVHKVHIDKRKHSERNGIMVTVQVSVYYGVEIKKEMVRMKQVIQEEIEYSTGMVVEVLEITVRHIVVRRQKHRENMENKLKTAGLPDSR</sequence>
<dbReference type="STRING" id="699218.HMPREF0889_0428"/>
<reference evidence="2" key="1">
    <citation type="submission" date="2009-12" db="EMBL/GenBank/DDBJ databases">
        <title>Sequence of Clostridiales genomosp. BVAB3 str. UPII9-5.</title>
        <authorList>
            <person name="Madupu R."/>
            <person name="Durkin A.S."/>
            <person name="Torralba M."/>
            <person name="Methe B."/>
            <person name="Sutton G.G."/>
            <person name="Strausberg R.L."/>
            <person name="Nelson K.E."/>
        </authorList>
    </citation>
    <scope>NUCLEOTIDE SEQUENCE [LARGE SCALE GENOMIC DNA]</scope>
    <source>
        <strain evidence="2">28L</strain>
    </source>
</reference>